<accession>A0AAQ6IMJ3</accession>
<dbReference type="InterPro" id="IPR008014">
    <property type="entry name" value="GSK3-bd"/>
</dbReference>
<dbReference type="Pfam" id="PF05350">
    <property type="entry name" value="GSK-3_bind"/>
    <property type="match status" value="2"/>
</dbReference>
<dbReference type="GO" id="GO:0005737">
    <property type="term" value="C:cytoplasm"/>
    <property type="evidence" value="ECO:0007669"/>
    <property type="project" value="TreeGrafter"/>
</dbReference>
<protein>
    <recommendedName>
        <fullName evidence="5">Glycogen synthase kinase binding protein</fullName>
    </recommendedName>
</protein>
<dbReference type="Ensembl" id="ENSATET00000075716.1">
    <property type="protein sequence ID" value="ENSATEP00000074952.1"/>
    <property type="gene ID" value="ENSATEG00000030727.1"/>
</dbReference>
<feature type="region of interest" description="Disordered" evidence="2">
    <location>
        <begin position="33"/>
        <end position="158"/>
    </location>
</feature>
<evidence type="ECO:0008006" key="5">
    <source>
        <dbReference type="Google" id="ProtNLM"/>
    </source>
</evidence>
<sequence length="327" mass="34722">MYKSPTPPRWKDGTVHDASSIVYKSTVVVAQCRAARRGPPAGHSSTERSPSRAQQHGEVPQPGTAARRGPPAGHSSTERSPSRPQQHGEVPQPATAARRGPPAARRGPPAGHSSTERSPSRPQQHGEVPQPGTAARRGPPAARRGPPAARRGPPAATMPCRKENYIFLEQSVTVGSKEVDALVTKIGEALQLHNNSGGHQKTVSVSMSCLHGLTGSSAGGVKPAALIGGSTGATVQKRTGCCMRLRNHRGSSRASPYSIPGSNGDQDWDQIKPWNKKRLRGEDDDPHRLLQELILSGNLIKEAVRRLQFSAADCGDFPKAVDNVPCS</sequence>
<reference evidence="3" key="3">
    <citation type="submission" date="2025-09" db="UniProtKB">
        <authorList>
            <consortium name="Ensembl"/>
        </authorList>
    </citation>
    <scope>IDENTIFICATION</scope>
</reference>
<reference evidence="3" key="2">
    <citation type="submission" date="2025-08" db="UniProtKB">
        <authorList>
            <consortium name="Ensembl"/>
        </authorList>
    </citation>
    <scope>IDENTIFICATION</scope>
</reference>
<feature type="compositionally biased region" description="Low complexity" evidence="2">
    <location>
        <begin position="134"/>
        <end position="155"/>
    </location>
</feature>
<dbReference type="PANTHER" id="PTHR35154">
    <property type="entry name" value="GBP PROTEIN"/>
    <property type="match status" value="1"/>
</dbReference>
<evidence type="ECO:0000313" key="4">
    <source>
        <dbReference type="Proteomes" id="UP000265040"/>
    </source>
</evidence>
<comment type="similarity">
    <text evidence="1">Belongs to the GSK-3-binding protein family.</text>
</comment>
<dbReference type="AlphaFoldDB" id="A0AAQ6IMJ3"/>
<reference evidence="3 4" key="1">
    <citation type="submission" date="2021-04" db="EMBL/GenBank/DDBJ databases">
        <authorList>
            <consortium name="Wellcome Sanger Institute Data Sharing"/>
        </authorList>
    </citation>
    <scope>NUCLEOTIDE SEQUENCE [LARGE SCALE GENOMIC DNA]</scope>
</reference>
<name>A0AAQ6IMJ3_ANATE</name>
<dbReference type="Proteomes" id="UP000265040">
    <property type="component" value="Chromosome 16"/>
</dbReference>
<evidence type="ECO:0000256" key="1">
    <source>
        <dbReference type="ARBA" id="ARBA00010422"/>
    </source>
</evidence>
<proteinExistence type="inferred from homology"/>
<dbReference type="GeneTree" id="ENSGT00730000112261"/>
<keyword evidence="4" id="KW-1185">Reference proteome</keyword>
<dbReference type="PANTHER" id="PTHR35154:SF3">
    <property type="entry name" value="GBP PROTEIN"/>
    <property type="match status" value="1"/>
</dbReference>
<evidence type="ECO:0000313" key="3">
    <source>
        <dbReference type="Ensembl" id="ENSATEP00000074952.1"/>
    </source>
</evidence>
<organism evidence="3 4">
    <name type="scientific">Anabas testudineus</name>
    <name type="common">Climbing perch</name>
    <name type="synonym">Anthias testudineus</name>
    <dbReference type="NCBI Taxonomy" id="64144"/>
    <lineage>
        <taxon>Eukaryota</taxon>
        <taxon>Metazoa</taxon>
        <taxon>Chordata</taxon>
        <taxon>Craniata</taxon>
        <taxon>Vertebrata</taxon>
        <taxon>Euteleostomi</taxon>
        <taxon>Actinopterygii</taxon>
        <taxon>Neopterygii</taxon>
        <taxon>Teleostei</taxon>
        <taxon>Neoteleostei</taxon>
        <taxon>Acanthomorphata</taxon>
        <taxon>Anabantaria</taxon>
        <taxon>Anabantiformes</taxon>
        <taxon>Anabantoidei</taxon>
        <taxon>Anabantidae</taxon>
        <taxon>Anabas</taxon>
    </lineage>
</organism>
<feature type="compositionally biased region" description="Low complexity" evidence="2">
    <location>
        <begin position="91"/>
        <end position="111"/>
    </location>
</feature>
<evidence type="ECO:0000256" key="2">
    <source>
        <dbReference type="SAM" id="MobiDB-lite"/>
    </source>
</evidence>